<keyword evidence="4 12" id="KW-0812">Transmembrane</keyword>
<dbReference type="Pfam" id="PF10613">
    <property type="entry name" value="Lig_chan-Glu_bd"/>
    <property type="match status" value="1"/>
</dbReference>
<feature type="transmembrane region" description="Helical" evidence="12">
    <location>
        <begin position="353"/>
        <end position="379"/>
    </location>
</feature>
<keyword evidence="10" id="KW-1071">Ligand-gated ion channel</keyword>
<dbReference type="Proteomes" id="UP000708208">
    <property type="component" value="Unassembled WGS sequence"/>
</dbReference>
<feature type="domain" description="Ionotropic glutamate receptor C-terminal" evidence="13">
    <location>
        <begin position="1083"/>
        <end position="1523"/>
    </location>
</feature>
<dbReference type="InterPro" id="IPR019594">
    <property type="entry name" value="Glu/Gly-bd"/>
</dbReference>
<evidence type="ECO:0000256" key="3">
    <source>
        <dbReference type="ARBA" id="ARBA00022448"/>
    </source>
</evidence>
<evidence type="ECO:0000259" key="13">
    <source>
        <dbReference type="SMART" id="SM00079"/>
    </source>
</evidence>
<dbReference type="PANTHER" id="PTHR18966">
    <property type="entry name" value="IONOTROPIC GLUTAMATE RECEPTOR"/>
    <property type="match status" value="1"/>
</dbReference>
<feature type="non-terminal residue" evidence="15">
    <location>
        <position position="1"/>
    </location>
</feature>
<dbReference type="InterPro" id="IPR015683">
    <property type="entry name" value="Ionotropic_Glu_rcpt"/>
</dbReference>
<protein>
    <recommendedName>
        <fullName evidence="17">Ionotropic receptor IR25a</fullName>
    </recommendedName>
</protein>
<keyword evidence="11" id="KW-0407">Ion channel</keyword>
<evidence type="ECO:0000256" key="10">
    <source>
        <dbReference type="ARBA" id="ARBA00023286"/>
    </source>
</evidence>
<proteinExistence type="inferred from homology"/>
<evidence type="ECO:0000256" key="4">
    <source>
        <dbReference type="ARBA" id="ARBA00022692"/>
    </source>
</evidence>
<keyword evidence="8" id="KW-0675">Receptor</keyword>
<feature type="transmembrane region" description="Helical" evidence="12">
    <location>
        <begin position="1290"/>
        <end position="1313"/>
    </location>
</feature>
<dbReference type="InterPro" id="IPR001320">
    <property type="entry name" value="Iontro_rcpt_C"/>
</dbReference>
<dbReference type="OrthoDB" id="5984008at2759"/>
<evidence type="ECO:0000256" key="12">
    <source>
        <dbReference type="SAM" id="Phobius"/>
    </source>
</evidence>
<evidence type="ECO:0000256" key="2">
    <source>
        <dbReference type="ARBA" id="ARBA00008685"/>
    </source>
</evidence>
<organism evidence="15 16">
    <name type="scientific">Allacma fusca</name>
    <dbReference type="NCBI Taxonomy" id="39272"/>
    <lineage>
        <taxon>Eukaryota</taxon>
        <taxon>Metazoa</taxon>
        <taxon>Ecdysozoa</taxon>
        <taxon>Arthropoda</taxon>
        <taxon>Hexapoda</taxon>
        <taxon>Collembola</taxon>
        <taxon>Symphypleona</taxon>
        <taxon>Sminthuridae</taxon>
        <taxon>Allacma</taxon>
    </lineage>
</organism>
<evidence type="ECO:0000256" key="8">
    <source>
        <dbReference type="ARBA" id="ARBA00023170"/>
    </source>
</evidence>
<evidence type="ECO:0000256" key="7">
    <source>
        <dbReference type="ARBA" id="ARBA00023136"/>
    </source>
</evidence>
<keyword evidence="3" id="KW-0813">Transport</keyword>
<feature type="transmembrane region" description="Helical" evidence="12">
    <location>
        <begin position="1546"/>
        <end position="1570"/>
    </location>
</feature>
<comment type="similarity">
    <text evidence="2">Belongs to the glutamate-gated ion channel (TC 1.A.10.1) family.</text>
</comment>
<feature type="transmembrane region" description="Helical" evidence="12">
    <location>
        <begin position="285"/>
        <end position="310"/>
    </location>
</feature>
<evidence type="ECO:0000256" key="9">
    <source>
        <dbReference type="ARBA" id="ARBA00023180"/>
    </source>
</evidence>
<dbReference type="SMART" id="SM00918">
    <property type="entry name" value="Lig_chan-Glu_bd"/>
    <property type="match status" value="1"/>
</dbReference>
<evidence type="ECO:0000313" key="16">
    <source>
        <dbReference type="Proteomes" id="UP000708208"/>
    </source>
</evidence>
<dbReference type="FunFam" id="3.40.190.10:FF:000024">
    <property type="entry name" value="Glutamate receptor, ionotropic, delta 1"/>
    <property type="match status" value="1"/>
</dbReference>
<accession>A0A8J2PAF4</accession>
<name>A0A8J2PAF4_9HEXA</name>
<evidence type="ECO:0000256" key="1">
    <source>
        <dbReference type="ARBA" id="ARBA00004141"/>
    </source>
</evidence>
<keyword evidence="5 12" id="KW-1133">Transmembrane helix</keyword>
<dbReference type="FunFam" id="1.10.287.70:FF:000080">
    <property type="entry name" value="Glutamate receptor ionotropic, kainate"/>
    <property type="match status" value="1"/>
</dbReference>
<feature type="domain" description="Ionotropic glutamate receptor L-glutamate and glycine-binding" evidence="14">
    <location>
        <begin position="1093"/>
        <end position="1160"/>
    </location>
</feature>
<dbReference type="CDD" id="cd13717">
    <property type="entry name" value="PBP2_iGluR_putative"/>
    <property type="match status" value="1"/>
</dbReference>
<dbReference type="GO" id="GO:0015276">
    <property type="term" value="F:ligand-gated monoatomic ion channel activity"/>
    <property type="evidence" value="ECO:0007669"/>
    <property type="project" value="InterPro"/>
</dbReference>
<reference evidence="15" key="1">
    <citation type="submission" date="2021-06" db="EMBL/GenBank/DDBJ databases">
        <authorList>
            <person name="Hodson N. C."/>
            <person name="Mongue J. A."/>
            <person name="Jaron S. K."/>
        </authorList>
    </citation>
    <scope>NUCLEOTIDE SEQUENCE</scope>
</reference>
<dbReference type="SMART" id="SM00079">
    <property type="entry name" value="PBPe"/>
    <property type="match status" value="1"/>
</dbReference>
<dbReference type="EMBL" id="CAJVCH010339121">
    <property type="protein sequence ID" value="CAG7815217.1"/>
    <property type="molecule type" value="Genomic_DNA"/>
</dbReference>
<keyword evidence="16" id="KW-1185">Reference proteome</keyword>
<keyword evidence="6" id="KW-0406">Ion transport</keyword>
<evidence type="ECO:0000256" key="5">
    <source>
        <dbReference type="ARBA" id="ARBA00022989"/>
    </source>
</evidence>
<gene>
    <name evidence="15" type="ORF">AFUS01_LOCUS25914</name>
</gene>
<sequence>MPVAKLTKEYLKFNPPLNPCTIHWRYTSSGYNNILKDTLIETAGGNIQVQNSSSPIKTLSRLSAQCFIVIAFIDSVRLFETTKQLLIEESFHNRTLNVPRVNKDLYVFISRTEPGIPDFETEAKDFKYKVLLRMDSDLRSRLEPLLTWDQNKTLWDGNSLLERQLPRNLRVALPTSLSIRITLKKSLQEYKFTGGAYQPVFESISKSLNVTPIYFPSTGAGTGLLLRNGTWTGGVGDLVNDRADASTIGWHHRRLQFMDFSTTLEFQSLSFLLNSPSQRYSWHSIFWPFSFELYSLIFVTMLSLATVFVIRHYFQDPRRNKIGELFCRSMFYFYSSFFYQGTTPPITSRRLVLSWYLFILVMPTVFVSKLFFFMAFPIFDPIPTNFKQLVNSEYHYTLWHSRGSSYNFFKNANSQVYQRIFQRMGDYSNHTACIVNAMRKGEACITYIDFAKFIVDTELSDRIGSSSLVYASESALSLPVAVGLRKQSVFEDGVNRVVGSMVDTGNFQHWVEADVKRRRREFLNRRQPQDTSDLSQDGVQPLQMRAILGTFYVGSFGLLLSSALFLLERLSGSWAGNHSVLCSFSNEFFLRRFGHTDDEPTEVPWSFFIHLWNLSEFPYGEIVVTIPGEDPGVTMFIRFCAYIFLTWNLVPPFTVADETTTEVNLLFFYELESTKTIFEQAQKYVNEKIAENGHVKIGKVYPIFSNPQTTEATALITELCKQIDAAYASPDEEKPDFALDFTRQGIPSEAVKVILKSMKIPTITGTFGQEGDIREWRDITDKQKGYLIQVSPPADILIQSVRSIVDMQNMTSAVVLFDYEQYEMYHKYKSLLQNMPTRHLLTKVERSVEAIRKQIDRLVHVDIVNFFIAAGTAEISTVLAESSDPQSRDGPYFSDEYAWYSMSLKPGLPDCSGCKMPVTVVHLSPSDDESKGQSRREFFSNSASGVDATSLTDMFYFDLAIDGVVAIGKTKQQDKDSLKLKAPLKCADYKMTDVNKDDELNLKLYDALRNASKDNMIAFELNDENGKNFPLFKMRIQRLTFDNNQKTPKTNVNVGYWQSGFKEKEAITFENGLDLVEHLAHTVFRIVTVVQPPFVYWKEGCEVNKTDKYHHCFEGYCIDLLEYIRNDLKFNFTIRNVSEYGYMKEDYPHDWTGMVRELKDRQADIALGAMSVMAERESVVDFTVPYYDLVGISILMRKPRATTSLFKFLTVLENDVWMCILGAYFFTSVLMWIFDRWSPYSYQNNREKYEDDEEKREFNLKECLWFCMTSLTPQGGGEAPKNLSGRLVAATWWLFGFIIIASYTANLAAFLTVSRLDAPIESLDDLSKQYKIQYAPQKKSSAWIYFDRMAHIEHRFYEIWKDMSLNDSMSDYERSQLAVWDYPVSDKFTKMWQAMQENEPPDTFEGAILRVRGDESKEDGFAFLGEATDVKYQETISCELRSVGEEFSRKPYAIAVQKGDATDIRYEQLKSCDVQMVGEEFSRKPYALAVQQGSPLKDQLNDAILKLLNQRQLEQLKEQWWNENPHKAVNCPKDDNQSDGISIHNIGGVFIVIFVGIIMACFTLVFEYWWYRKRNIAEEMAEMALPAPKEYGTGAFSAEKTDYNTQYNKTDLPTIENS</sequence>
<comment type="subcellular location">
    <subcellularLocation>
        <location evidence="1">Membrane</location>
        <topology evidence="1">Multi-pass membrane protein</topology>
    </subcellularLocation>
</comment>
<feature type="transmembrane region" description="Helical" evidence="12">
    <location>
        <begin position="1215"/>
        <end position="1234"/>
    </location>
</feature>
<evidence type="ECO:0000259" key="14">
    <source>
        <dbReference type="SMART" id="SM00918"/>
    </source>
</evidence>
<dbReference type="Pfam" id="PF00060">
    <property type="entry name" value="Lig_chan"/>
    <property type="match status" value="1"/>
</dbReference>
<keyword evidence="9" id="KW-0325">Glycoprotein</keyword>
<evidence type="ECO:0008006" key="17">
    <source>
        <dbReference type="Google" id="ProtNLM"/>
    </source>
</evidence>
<keyword evidence="7 12" id="KW-0472">Membrane</keyword>
<comment type="caution">
    <text evidence="15">The sequence shown here is derived from an EMBL/GenBank/DDBJ whole genome shotgun (WGS) entry which is preliminary data.</text>
</comment>
<evidence type="ECO:0000256" key="11">
    <source>
        <dbReference type="ARBA" id="ARBA00023303"/>
    </source>
</evidence>
<dbReference type="GO" id="GO:0016020">
    <property type="term" value="C:membrane"/>
    <property type="evidence" value="ECO:0007669"/>
    <property type="project" value="UniProtKB-SubCell"/>
</dbReference>
<evidence type="ECO:0000256" key="6">
    <source>
        <dbReference type="ARBA" id="ARBA00023065"/>
    </source>
</evidence>
<evidence type="ECO:0000313" key="15">
    <source>
        <dbReference type="EMBL" id="CAG7815217.1"/>
    </source>
</evidence>